<dbReference type="Pfam" id="PF00550">
    <property type="entry name" value="PP-binding"/>
    <property type="match status" value="1"/>
</dbReference>
<dbReference type="SUPFAM" id="SSF53901">
    <property type="entry name" value="Thiolase-like"/>
    <property type="match status" value="1"/>
</dbReference>
<dbReference type="SUPFAM" id="SSF55048">
    <property type="entry name" value="Probable ACP-binding domain of malonyl-CoA ACP transacylase"/>
    <property type="match status" value="1"/>
</dbReference>
<dbReference type="InterPro" id="IPR020841">
    <property type="entry name" value="PKS_Beta-ketoAc_synthase_dom"/>
</dbReference>
<dbReference type="SUPFAM" id="SSF52151">
    <property type="entry name" value="FabD/lysophospholipase-like"/>
    <property type="match status" value="1"/>
</dbReference>
<dbReference type="InterPro" id="IPR013968">
    <property type="entry name" value="PKS_KR"/>
</dbReference>
<dbReference type="InterPro" id="IPR009081">
    <property type="entry name" value="PP-bd_ACP"/>
</dbReference>
<evidence type="ECO:0000313" key="9">
    <source>
        <dbReference type="EMBL" id="ATB40794.1"/>
    </source>
</evidence>
<dbReference type="InterPro" id="IPR049552">
    <property type="entry name" value="PKS_DH_N"/>
</dbReference>
<dbReference type="Proteomes" id="UP000217257">
    <property type="component" value="Chromosome"/>
</dbReference>
<dbReference type="InterPro" id="IPR050091">
    <property type="entry name" value="PKS_NRPS_Biosynth_Enz"/>
</dbReference>
<dbReference type="EMBL" id="CP022098">
    <property type="protein sequence ID" value="ATB40794.1"/>
    <property type="molecule type" value="Genomic_DNA"/>
</dbReference>
<dbReference type="SUPFAM" id="SSF51735">
    <property type="entry name" value="NAD(P)-binding Rossmann-fold domains"/>
    <property type="match status" value="2"/>
</dbReference>
<evidence type="ECO:0000259" key="7">
    <source>
        <dbReference type="PROSITE" id="PS52004"/>
    </source>
</evidence>
<accession>A0A250JA42</accession>
<sequence length="1860" mass="199927">MSKEFYEKIANLPPKRLVLLALELHAESEALKRTRSEPIAIVGTACRVPGGARTPEAFWRLLYEGVDAITEVPRDRWDAEALFDPDPNKPGRTYARWGGFIDGVDRFDAAFFGVSPREASRMDPQQRLLLEVAWEALERAGQPPEQLSGSRTGVFLGIIGSDYAQLQARQLAGAPDIYHVTGTSLNAAAGRLSYTLGLQGPCMSIDTACSSSLVALHVACQSLRNRECDLALSAGVNLLLLPDATIALSSSRGLAPDGRCKSFDASANGFVRSEGCIVLVLKRLSDALAQGDEILSLIAGSAVNQDGASSGLMVPNGPAQERVIEQALASGGLEPSQISFVEAHGTGTSLGDPIELQALARVLGSGRSAQAPLVVGSVKTNVGHLEATAGLTGVLKTMLALRQEVIPPNLHFKRLNPDIVLDGAPVVVPTEPRPWPRGEQPRLAGVSAFGISGTNAHVILREPPAPAAQPPPAPPRGAELLVLSARGPEALQAMAGSHARWFAEHPDVALREACATAALSRSHHDHRLALVGRTHAELVEKLEAFSRGEPVPGAAIGRKSGSARRRVVFVFPGQGSQWLGMGRRLLEEEPVFRAALVRCDEAIRACADFSVLEELAAEEGRGRLQEIDVIQPVLFSMEVALAELWRAWGIEPDAVVGHSMGEVAAAHVAGTLSLEDAARIICRRSRLLRGVSGQGSMLLVDLTLEEAKQALRGFEDRVSVAVSNSVRSTVLSGMPAALEEISGRLKQRDVFCRFVKVDVASHSPQMDPLRPELLAALQGIAPRAARVPICSTVTGEMTDGAGFNAGYWADNLREPVLFSKAIERLAAEGHDIFIELSPHPILLPSVEQHLRHLGREGAVLPSLRREDDERSSMLSSLGALYAVGHEVDLQRQHPVRGRRVVLPTYPWQHERFWVEEPPRARRARRAGHHPLLGAHLTLAGQEGSHLWLTELSADGPAYLEDHCVQGEVVLPGAAYLEMALAGAAEALGPASRALEDVIFQEMMVLPREEALAVQMTFTRDETGAPRFRIFSRPAEAGGSWTLHAEGRLGEGAEAATFALEEARGRCTERMDGETHYQLMQERGVDFGPSFRVLKELWKAPGEAIARLELPSAVASELAVHQVHPALLDACFQVINGAGLGDRRGETFVPVAVESLRVHGRPGRVLWGHALVRSGTSGGAGTVEADVTLLDGEGRVLMEARGLMCRRLDAVRRRSSDEIDGWMYLADWQEEPRAELAPSTQSAPGAWLVLADHQGFGGKLQAVLRERGEPCVLVSHGAASRLVEPGHYVVDPSRTEGFARILEAEFGSGRPVCRGVVHLFSLDAPRPEEGPEALERARSLGVGSALHLTQALVAAGFRDMPRLWLVTQGVHAVKPAERAVHVEQAPLWGLGRVLSLEHSEFQCCNVDLGALDEAQARVLADELLSSTREEQVALRGPARFVARLSRMERITAPPAELRADGTYLITGGLGGLGLKLAEWLVSRGARHLALLGRGGASAEAQRTLDALRAAGAEIQVCKADVAARPELERVFAELAAGMPPLRGVFHAAAVLDDGVLVNLTSERLRAVMAPKVQGAWNLHELTAAAPLDFFVLFAAAGALLGSPGQGNYAAANVFLDALASYRRGLGLPALSIDWGSWAGVGLAAAAANRGERIAQRGVDSMPPAQALEALGRLLGGPHARVAVMRFELRQWREFYLTAAQSPFLSRLAREQASGGERPANRGAFVETLRAAERLERARLLESHLCEQVGHVLRLAPSRIDLQEPLGNLGLDSLMSLEIRNRLEASLGLRLPATLVWRYPTVAALVGHLAELLQLPITNKVEQPLDEAAALEAVIVNNVKQLSDEEAEALLAEKLAALSEEI</sequence>
<dbReference type="SMART" id="SM01294">
    <property type="entry name" value="PKS_PP_betabranch"/>
    <property type="match status" value="1"/>
</dbReference>
<dbReference type="Pfam" id="PF02801">
    <property type="entry name" value="Ketoacyl-synt_C"/>
    <property type="match status" value="1"/>
</dbReference>
<dbReference type="InterPro" id="IPR032821">
    <property type="entry name" value="PKS_assoc"/>
</dbReference>
<evidence type="ECO:0000256" key="4">
    <source>
        <dbReference type="ARBA" id="ARBA00054155"/>
    </source>
</evidence>
<evidence type="ECO:0000259" key="8">
    <source>
        <dbReference type="PROSITE" id="PS52019"/>
    </source>
</evidence>
<keyword evidence="3" id="KW-0808">Transferase</keyword>
<evidence type="ECO:0000259" key="6">
    <source>
        <dbReference type="PROSITE" id="PS50075"/>
    </source>
</evidence>
<dbReference type="PROSITE" id="PS52019">
    <property type="entry name" value="PKS_MFAS_DH"/>
    <property type="match status" value="1"/>
</dbReference>
<comment type="function">
    <text evidence="4">Involved in production of the polyketide antibiotic thailandamide.</text>
</comment>
<dbReference type="InterPro" id="IPR014030">
    <property type="entry name" value="Ketoacyl_synth_N"/>
</dbReference>
<keyword evidence="2" id="KW-0597">Phosphoprotein</keyword>
<feature type="active site" description="Proton acceptor; for dehydratase activity" evidence="5">
    <location>
        <position position="962"/>
    </location>
</feature>
<dbReference type="GO" id="GO:0031177">
    <property type="term" value="F:phosphopantetheine binding"/>
    <property type="evidence" value="ECO:0007669"/>
    <property type="project" value="InterPro"/>
</dbReference>
<proteinExistence type="predicted"/>
<dbReference type="SMART" id="SM00822">
    <property type="entry name" value="PKS_KR"/>
    <property type="match status" value="1"/>
</dbReference>
<dbReference type="GO" id="GO:0004312">
    <property type="term" value="F:fatty acid synthase activity"/>
    <property type="evidence" value="ECO:0007669"/>
    <property type="project" value="TreeGrafter"/>
</dbReference>
<dbReference type="Gene3D" id="3.30.70.3290">
    <property type="match status" value="1"/>
</dbReference>
<dbReference type="RefSeq" id="WP_095988603.1">
    <property type="nucleotide sequence ID" value="NZ_CP022098.1"/>
</dbReference>
<dbReference type="FunFam" id="3.40.47.10:FF:000019">
    <property type="entry name" value="Polyketide synthase type I"/>
    <property type="match status" value="1"/>
</dbReference>
<dbReference type="InterPro" id="IPR016035">
    <property type="entry name" value="Acyl_Trfase/lysoPLipase"/>
</dbReference>
<dbReference type="InterPro" id="IPR014043">
    <property type="entry name" value="Acyl_transferase_dom"/>
</dbReference>
<organism evidence="9 10">
    <name type="scientific">Cystobacter fuscus</name>
    <dbReference type="NCBI Taxonomy" id="43"/>
    <lineage>
        <taxon>Bacteria</taxon>
        <taxon>Pseudomonadati</taxon>
        <taxon>Myxococcota</taxon>
        <taxon>Myxococcia</taxon>
        <taxon>Myxococcales</taxon>
        <taxon>Cystobacterineae</taxon>
        <taxon>Archangiaceae</taxon>
        <taxon>Cystobacter</taxon>
    </lineage>
</organism>
<dbReference type="SMART" id="SM00825">
    <property type="entry name" value="PKS_KS"/>
    <property type="match status" value="1"/>
</dbReference>
<feature type="region of interest" description="C-terminal hotdog fold" evidence="5">
    <location>
        <begin position="1067"/>
        <end position="1213"/>
    </location>
</feature>
<feature type="region of interest" description="N-terminal hotdog fold" evidence="5">
    <location>
        <begin position="929"/>
        <end position="1055"/>
    </location>
</feature>
<dbReference type="InterPro" id="IPR016039">
    <property type="entry name" value="Thiolase-like"/>
</dbReference>
<dbReference type="PROSITE" id="PS52004">
    <property type="entry name" value="KS3_2"/>
    <property type="match status" value="1"/>
</dbReference>
<dbReference type="InterPro" id="IPR049551">
    <property type="entry name" value="PKS_DH_C"/>
</dbReference>
<dbReference type="Pfam" id="PF14765">
    <property type="entry name" value="PS-DH"/>
    <property type="match status" value="1"/>
</dbReference>
<name>A0A250JA42_9BACT</name>
<dbReference type="InterPro" id="IPR036291">
    <property type="entry name" value="NAD(P)-bd_dom_sf"/>
</dbReference>
<evidence type="ECO:0000313" key="10">
    <source>
        <dbReference type="Proteomes" id="UP000217257"/>
    </source>
</evidence>
<dbReference type="Gene3D" id="3.40.50.720">
    <property type="entry name" value="NAD(P)-binding Rossmann-like Domain"/>
    <property type="match status" value="1"/>
</dbReference>
<dbReference type="FunFam" id="3.40.366.10:FF:000002">
    <property type="entry name" value="Probable polyketide synthase 2"/>
    <property type="match status" value="1"/>
</dbReference>
<feature type="domain" description="PKS/mFAS DH" evidence="8">
    <location>
        <begin position="929"/>
        <end position="1213"/>
    </location>
</feature>
<feature type="domain" description="Carrier" evidence="6">
    <location>
        <begin position="1734"/>
        <end position="1811"/>
    </location>
</feature>
<dbReference type="Gene3D" id="3.10.129.110">
    <property type="entry name" value="Polyketide synthase dehydratase"/>
    <property type="match status" value="1"/>
</dbReference>
<reference evidence="9 10" key="1">
    <citation type="submission" date="2017-06" db="EMBL/GenBank/DDBJ databases">
        <title>Sequencing and comparative analysis of myxobacterial genomes.</title>
        <authorList>
            <person name="Rupp O."/>
            <person name="Goesmann A."/>
            <person name="Sogaard-Andersen L."/>
        </authorList>
    </citation>
    <scope>NUCLEOTIDE SEQUENCE [LARGE SCALE GENOMIC DNA]</scope>
    <source>
        <strain evidence="9 10">DSM 52655</strain>
    </source>
</reference>
<dbReference type="InterPro" id="IPR014031">
    <property type="entry name" value="Ketoacyl_synth_C"/>
</dbReference>
<dbReference type="PROSITE" id="PS00606">
    <property type="entry name" value="KS3_1"/>
    <property type="match status" value="1"/>
</dbReference>
<dbReference type="CDD" id="cd08955">
    <property type="entry name" value="KR_2_FAS_SDR_x"/>
    <property type="match status" value="1"/>
</dbReference>
<dbReference type="InterPro" id="IPR020806">
    <property type="entry name" value="PKS_PP-bd"/>
</dbReference>
<dbReference type="KEGG" id="cfus:CYFUS_006250"/>
<dbReference type="Pfam" id="PF21089">
    <property type="entry name" value="PKS_DH_N"/>
    <property type="match status" value="1"/>
</dbReference>
<dbReference type="PANTHER" id="PTHR43775">
    <property type="entry name" value="FATTY ACID SYNTHASE"/>
    <property type="match status" value="1"/>
</dbReference>
<evidence type="ECO:0000256" key="1">
    <source>
        <dbReference type="ARBA" id="ARBA00022450"/>
    </source>
</evidence>
<dbReference type="InterPro" id="IPR057326">
    <property type="entry name" value="KR_dom"/>
</dbReference>
<dbReference type="Pfam" id="PF00109">
    <property type="entry name" value="ketoacyl-synt"/>
    <property type="match status" value="1"/>
</dbReference>
<dbReference type="PROSITE" id="PS50075">
    <property type="entry name" value="CARRIER"/>
    <property type="match status" value="1"/>
</dbReference>
<protein>
    <submittedName>
        <fullName evidence="9">Polyketide synthase</fullName>
    </submittedName>
</protein>
<dbReference type="GO" id="GO:0004315">
    <property type="term" value="F:3-oxoacyl-[acyl-carrier-protein] synthase activity"/>
    <property type="evidence" value="ECO:0007669"/>
    <property type="project" value="InterPro"/>
</dbReference>
<dbReference type="SUPFAM" id="SSF47336">
    <property type="entry name" value="ACP-like"/>
    <property type="match status" value="1"/>
</dbReference>
<gene>
    <name evidence="9" type="ORF">CYFUS_006250</name>
</gene>
<feature type="active site" description="Proton donor; for dehydratase activity" evidence="5">
    <location>
        <position position="1128"/>
    </location>
</feature>
<dbReference type="InterPro" id="IPR020807">
    <property type="entry name" value="PKS_DH"/>
</dbReference>
<dbReference type="InterPro" id="IPR042104">
    <property type="entry name" value="PKS_dehydratase_sf"/>
</dbReference>
<dbReference type="Gene3D" id="3.40.47.10">
    <property type="match status" value="1"/>
</dbReference>
<dbReference type="SMART" id="SM00823">
    <property type="entry name" value="PKS_PP"/>
    <property type="match status" value="1"/>
</dbReference>
<evidence type="ECO:0000256" key="5">
    <source>
        <dbReference type="PROSITE-ProRule" id="PRU01363"/>
    </source>
</evidence>
<dbReference type="InterPro" id="IPR016036">
    <property type="entry name" value="Malonyl_transacylase_ACP-bd"/>
</dbReference>
<dbReference type="Gene3D" id="3.40.366.10">
    <property type="entry name" value="Malonyl-Coenzyme A Acyl Carrier Protein, domain 2"/>
    <property type="match status" value="1"/>
</dbReference>
<dbReference type="Pfam" id="PF00698">
    <property type="entry name" value="Acyl_transf_1"/>
    <property type="match status" value="1"/>
</dbReference>
<dbReference type="PANTHER" id="PTHR43775:SF37">
    <property type="entry name" value="SI:DKEY-61P9.11"/>
    <property type="match status" value="1"/>
</dbReference>
<evidence type="ECO:0000256" key="2">
    <source>
        <dbReference type="ARBA" id="ARBA00022553"/>
    </source>
</evidence>
<dbReference type="SMART" id="SM00827">
    <property type="entry name" value="PKS_AT"/>
    <property type="match status" value="1"/>
</dbReference>
<dbReference type="Pfam" id="PF16197">
    <property type="entry name" value="KAsynt_C_assoc"/>
    <property type="match status" value="1"/>
</dbReference>
<dbReference type="Gene3D" id="1.10.1200.10">
    <property type="entry name" value="ACP-like"/>
    <property type="match status" value="1"/>
</dbReference>
<keyword evidence="1" id="KW-0596">Phosphopantetheine</keyword>
<dbReference type="InterPro" id="IPR049900">
    <property type="entry name" value="PKS_mFAS_DH"/>
</dbReference>
<feature type="domain" description="Ketosynthase family 3 (KS3)" evidence="7">
    <location>
        <begin position="36"/>
        <end position="462"/>
    </location>
</feature>
<dbReference type="InterPro" id="IPR018201">
    <property type="entry name" value="Ketoacyl_synth_AS"/>
</dbReference>
<dbReference type="InterPro" id="IPR001227">
    <property type="entry name" value="Ac_transferase_dom_sf"/>
</dbReference>
<dbReference type="CDD" id="cd00833">
    <property type="entry name" value="PKS"/>
    <property type="match status" value="1"/>
</dbReference>
<evidence type="ECO:0000256" key="3">
    <source>
        <dbReference type="ARBA" id="ARBA00022679"/>
    </source>
</evidence>
<dbReference type="GO" id="GO:0006633">
    <property type="term" value="P:fatty acid biosynthetic process"/>
    <property type="evidence" value="ECO:0007669"/>
    <property type="project" value="InterPro"/>
</dbReference>
<dbReference type="InterPro" id="IPR036736">
    <property type="entry name" value="ACP-like_sf"/>
</dbReference>
<dbReference type="Pfam" id="PF08659">
    <property type="entry name" value="KR"/>
    <property type="match status" value="1"/>
</dbReference>
<dbReference type="SMART" id="SM00826">
    <property type="entry name" value="PKS_DH"/>
    <property type="match status" value="1"/>
</dbReference>